<dbReference type="PANTHER" id="PTHR11138">
    <property type="entry name" value="METHIONYL-TRNA FORMYLTRANSFERASE"/>
    <property type="match status" value="1"/>
</dbReference>
<protein>
    <recommendedName>
        <fullName evidence="2 5">Methionyl-tRNA formyltransferase</fullName>
        <ecNumber evidence="2 5">2.1.2.9</ecNumber>
    </recommendedName>
</protein>
<comment type="catalytic activity">
    <reaction evidence="5">
        <text>L-methionyl-tRNA(fMet) + (6R)-10-formyltetrahydrofolate = N-formyl-L-methionyl-tRNA(fMet) + (6S)-5,6,7,8-tetrahydrofolate + H(+)</text>
        <dbReference type="Rhea" id="RHEA:24380"/>
        <dbReference type="Rhea" id="RHEA-COMP:9952"/>
        <dbReference type="Rhea" id="RHEA-COMP:9953"/>
        <dbReference type="ChEBI" id="CHEBI:15378"/>
        <dbReference type="ChEBI" id="CHEBI:57453"/>
        <dbReference type="ChEBI" id="CHEBI:78530"/>
        <dbReference type="ChEBI" id="CHEBI:78844"/>
        <dbReference type="ChEBI" id="CHEBI:195366"/>
        <dbReference type="EC" id="2.1.2.9"/>
    </reaction>
</comment>
<dbReference type="InterPro" id="IPR011034">
    <property type="entry name" value="Formyl_transferase-like_C_sf"/>
</dbReference>
<dbReference type="HAMAP" id="MF_00182">
    <property type="entry name" value="Formyl_trans"/>
    <property type="match status" value="1"/>
</dbReference>
<dbReference type="Gene3D" id="3.40.50.12230">
    <property type="match status" value="1"/>
</dbReference>
<feature type="domain" description="Formyl transferase C-terminal" evidence="7">
    <location>
        <begin position="203"/>
        <end position="304"/>
    </location>
</feature>
<dbReference type="InterPro" id="IPR036477">
    <property type="entry name" value="Formyl_transf_N_sf"/>
</dbReference>
<comment type="similarity">
    <text evidence="1 5">Belongs to the Fmt family.</text>
</comment>
<reference evidence="8" key="1">
    <citation type="submission" date="2023-05" db="EMBL/GenBank/DDBJ databases">
        <title>Anaerotaeda fermentans gen. nov., sp. nov., a novel anaerobic planctomycete of the new family within the order Sedimentisphaerales isolated from Taman Peninsula, Russia.</title>
        <authorList>
            <person name="Khomyakova M.A."/>
            <person name="Merkel A.Y."/>
            <person name="Slobodkin A.I."/>
        </authorList>
    </citation>
    <scope>NUCLEOTIDE SEQUENCE</scope>
    <source>
        <strain evidence="8">M17dextr</strain>
    </source>
</reference>
<organism evidence="8 9">
    <name type="scientific">Anaerobaca lacustris</name>
    <dbReference type="NCBI Taxonomy" id="3044600"/>
    <lineage>
        <taxon>Bacteria</taxon>
        <taxon>Pseudomonadati</taxon>
        <taxon>Planctomycetota</taxon>
        <taxon>Phycisphaerae</taxon>
        <taxon>Sedimentisphaerales</taxon>
        <taxon>Anaerobacaceae</taxon>
        <taxon>Anaerobaca</taxon>
    </lineage>
</organism>
<evidence type="ECO:0000313" key="9">
    <source>
        <dbReference type="Proteomes" id="UP001431776"/>
    </source>
</evidence>
<dbReference type="InterPro" id="IPR005794">
    <property type="entry name" value="Fmt"/>
</dbReference>
<dbReference type="InterPro" id="IPR005793">
    <property type="entry name" value="Formyl_trans_C"/>
</dbReference>
<feature type="domain" description="Formyl transferase N-terminal" evidence="6">
    <location>
        <begin position="1"/>
        <end position="179"/>
    </location>
</feature>
<keyword evidence="9" id="KW-1185">Reference proteome</keyword>
<proteinExistence type="inferred from homology"/>
<sequence>MKIVYLGSGEFGIPCLDALKASRHEIALVVSQPAQPAGRGRRCCPTPVSHWAESRAEPFIETANANAPDIVERIADTRPDALVAIAFGQKIGPELLALPPKGAVNVHASLLPKYRGAAPINWAIIRGEKETGLSIITLADRMDAGDILAQLATDIGVHETAGELHDRLARMAPPLLIETLDQIEAGAATYAKQDEFHASKAPKLKKADGRMDFSQPAYILADKIRGFWPWPGAYSHYVNARTDKTLRVTFALADVLWGAASPSSVPGTFDEDLNVICGDGKLAIRKIKPACSGLMAFKDFVNGCRVRPGDRFVEAEA</sequence>
<dbReference type="AlphaFoldDB" id="A0AAW6TXG4"/>
<dbReference type="SUPFAM" id="SSF50486">
    <property type="entry name" value="FMT C-terminal domain-like"/>
    <property type="match status" value="1"/>
</dbReference>
<dbReference type="Pfam" id="PF00551">
    <property type="entry name" value="Formyl_trans_N"/>
    <property type="match status" value="1"/>
</dbReference>
<dbReference type="PANTHER" id="PTHR11138:SF5">
    <property type="entry name" value="METHIONYL-TRNA FORMYLTRANSFERASE, MITOCHONDRIAL"/>
    <property type="match status" value="1"/>
</dbReference>
<dbReference type="Proteomes" id="UP001431776">
    <property type="component" value="Unassembled WGS sequence"/>
</dbReference>
<evidence type="ECO:0000256" key="3">
    <source>
        <dbReference type="ARBA" id="ARBA00022679"/>
    </source>
</evidence>
<dbReference type="GO" id="GO:0004479">
    <property type="term" value="F:methionyl-tRNA formyltransferase activity"/>
    <property type="evidence" value="ECO:0007669"/>
    <property type="project" value="UniProtKB-UniRule"/>
</dbReference>
<dbReference type="EC" id="2.1.2.9" evidence="2 5"/>
<keyword evidence="4 5" id="KW-0648">Protein biosynthesis</keyword>
<name>A0AAW6TXG4_9BACT</name>
<comment type="caution">
    <text evidence="8">The sequence shown here is derived from an EMBL/GenBank/DDBJ whole genome shotgun (WGS) entry which is preliminary data.</text>
</comment>
<dbReference type="CDD" id="cd08646">
    <property type="entry name" value="FMT_core_Met-tRNA-FMT_N"/>
    <property type="match status" value="1"/>
</dbReference>
<evidence type="ECO:0000256" key="4">
    <source>
        <dbReference type="ARBA" id="ARBA00022917"/>
    </source>
</evidence>
<gene>
    <name evidence="5 8" type="primary">fmt</name>
    <name evidence="8" type="ORF">QJ522_07810</name>
</gene>
<dbReference type="InterPro" id="IPR044135">
    <property type="entry name" value="Met-tRNA-FMT_C"/>
</dbReference>
<dbReference type="EMBL" id="JASCXX010000007">
    <property type="protein sequence ID" value="MDI6448949.1"/>
    <property type="molecule type" value="Genomic_DNA"/>
</dbReference>
<keyword evidence="3 5" id="KW-0808">Transferase</keyword>
<dbReference type="Pfam" id="PF02911">
    <property type="entry name" value="Formyl_trans_C"/>
    <property type="match status" value="1"/>
</dbReference>
<dbReference type="InterPro" id="IPR002376">
    <property type="entry name" value="Formyl_transf_N"/>
</dbReference>
<dbReference type="SUPFAM" id="SSF53328">
    <property type="entry name" value="Formyltransferase"/>
    <property type="match status" value="1"/>
</dbReference>
<dbReference type="CDD" id="cd08704">
    <property type="entry name" value="Met_tRNA_FMT_C"/>
    <property type="match status" value="1"/>
</dbReference>
<dbReference type="NCBIfam" id="TIGR00460">
    <property type="entry name" value="fmt"/>
    <property type="match status" value="1"/>
</dbReference>
<evidence type="ECO:0000313" key="8">
    <source>
        <dbReference type="EMBL" id="MDI6448949.1"/>
    </source>
</evidence>
<feature type="binding site" evidence="5">
    <location>
        <begin position="109"/>
        <end position="112"/>
    </location>
    <ligand>
        <name>(6S)-5,6,7,8-tetrahydrofolate</name>
        <dbReference type="ChEBI" id="CHEBI:57453"/>
    </ligand>
</feature>
<evidence type="ECO:0000259" key="7">
    <source>
        <dbReference type="Pfam" id="PF02911"/>
    </source>
</evidence>
<comment type="function">
    <text evidence="5">Attaches a formyl group to the free amino group of methionyl-tRNA(fMet). The formyl group appears to play a dual role in the initiator identity of N-formylmethionyl-tRNA by promoting its recognition by IF2 and preventing the misappropriation of this tRNA by the elongation apparatus.</text>
</comment>
<evidence type="ECO:0000256" key="2">
    <source>
        <dbReference type="ARBA" id="ARBA00012261"/>
    </source>
</evidence>
<evidence type="ECO:0000256" key="1">
    <source>
        <dbReference type="ARBA" id="ARBA00010699"/>
    </source>
</evidence>
<dbReference type="GO" id="GO:0005829">
    <property type="term" value="C:cytosol"/>
    <property type="evidence" value="ECO:0007669"/>
    <property type="project" value="TreeGrafter"/>
</dbReference>
<accession>A0AAW6TXG4</accession>
<evidence type="ECO:0000256" key="5">
    <source>
        <dbReference type="HAMAP-Rule" id="MF_00182"/>
    </source>
</evidence>
<evidence type="ECO:0000259" key="6">
    <source>
        <dbReference type="Pfam" id="PF00551"/>
    </source>
</evidence>
<dbReference type="InterPro" id="IPR041711">
    <property type="entry name" value="Met-tRNA-FMT_N"/>
</dbReference>
<dbReference type="RefSeq" id="WP_349244358.1">
    <property type="nucleotide sequence ID" value="NZ_JASCXX010000007.1"/>
</dbReference>